<evidence type="ECO:0000256" key="2">
    <source>
        <dbReference type="SAM" id="Phobius"/>
    </source>
</evidence>
<organism evidence="4 5">
    <name type="scientific">Cryptotermes secundus</name>
    <dbReference type="NCBI Taxonomy" id="105785"/>
    <lineage>
        <taxon>Eukaryota</taxon>
        <taxon>Metazoa</taxon>
        <taxon>Ecdysozoa</taxon>
        <taxon>Arthropoda</taxon>
        <taxon>Hexapoda</taxon>
        <taxon>Insecta</taxon>
        <taxon>Pterygota</taxon>
        <taxon>Neoptera</taxon>
        <taxon>Polyneoptera</taxon>
        <taxon>Dictyoptera</taxon>
        <taxon>Blattodea</taxon>
        <taxon>Blattoidea</taxon>
        <taxon>Termitoidae</taxon>
        <taxon>Kalotermitidae</taxon>
        <taxon>Cryptotermitinae</taxon>
        <taxon>Cryptotermes</taxon>
    </lineage>
</organism>
<keyword evidence="2" id="KW-1133">Transmembrane helix</keyword>
<dbReference type="EMBL" id="NEVH01013206">
    <property type="protein sequence ID" value="PNF29808.1"/>
    <property type="molecule type" value="Genomic_DNA"/>
</dbReference>
<protein>
    <recommendedName>
        <fullName evidence="3">PiggyBac transposable element-derived protein domain-containing protein</fullName>
    </recommendedName>
</protein>
<feature type="domain" description="PiggyBac transposable element-derived protein" evidence="3">
    <location>
        <begin position="3"/>
        <end position="172"/>
    </location>
</feature>
<reference evidence="4 5" key="1">
    <citation type="submission" date="2017-12" db="EMBL/GenBank/DDBJ databases">
        <title>Hemimetabolous genomes reveal molecular basis of termite eusociality.</title>
        <authorList>
            <person name="Harrison M.C."/>
            <person name="Jongepier E."/>
            <person name="Robertson H.M."/>
            <person name="Arning N."/>
            <person name="Bitard-Feildel T."/>
            <person name="Chao H."/>
            <person name="Childers C.P."/>
            <person name="Dinh H."/>
            <person name="Doddapaneni H."/>
            <person name="Dugan S."/>
            <person name="Gowin J."/>
            <person name="Greiner C."/>
            <person name="Han Y."/>
            <person name="Hu H."/>
            <person name="Hughes D.S.T."/>
            <person name="Huylmans A.-K."/>
            <person name="Kemena C."/>
            <person name="Kremer L.P.M."/>
            <person name="Lee S.L."/>
            <person name="Lopez-Ezquerra A."/>
            <person name="Mallet L."/>
            <person name="Monroy-Kuhn J.M."/>
            <person name="Moser A."/>
            <person name="Murali S.C."/>
            <person name="Muzny D.M."/>
            <person name="Otani S."/>
            <person name="Piulachs M.-D."/>
            <person name="Poelchau M."/>
            <person name="Qu J."/>
            <person name="Schaub F."/>
            <person name="Wada-Katsumata A."/>
            <person name="Worley K.C."/>
            <person name="Xie Q."/>
            <person name="Ylla G."/>
            <person name="Poulsen M."/>
            <person name="Gibbs R.A."/>
            <person name="Schal C."/>
            <person name="Richards S."/>
            <person name="Belles X."/>
            <person name="Korb J."/>
            <person name="Bornberg-Bauer E."/>
        </authorList>
    </citation>
    <scope>NUCLEOTIDE SEQUENCE [LARGE SCALE GENOMIC DNA]</scope>
    <source>
        <tissue evidence="4">Whole body</tissue>
    </source>
</reference>
<feature type="region of interest" description="Disordered" evidence="1">
    <location>
        <begin position="204"/>
        <end position="253"/>
    </location>
</feature>
<feature type="transmembrane region" description="Helical" evidence="2">
    <location>
        <begin position="155"/>
        <end position="175"/>
    </location>
</feature>
<proteinExistence type="predicted"/>
<accession>A0A2J7QML3</accession>
<evidence type="ECO:0000256" key="1">
    <source>
        <dbReference type="SAM" id="MobiDB-lite"/>
    </source>
</evidence>
<dbReference type="Pfam" id="PF13843">
    <property type="entry name" value="DDE_Tnp_1_7"/>
    <property type="match status" value="1"/>
</dbReference>
<gene>
    <name evidence="4" type="ORF">B7P43_G10576</name>
</gene>
<dbReference type="OrthoDB" id="6374637at2759"/>
<evidence type="ECO:0000259" key="3">
    <source>
        <dbReference type="Pfam" id="PF13843"/>
    </source>
</evidence>
<sequence length="253" mass="29443">MSGSVVLRLVDDLPKYQNHKLFVDNWFASYDLPVELKKLGIYMVATLRKNRLAGCCLQTDASLKKRGRGSYDYRVETNENVILLKWFDNKAVHLIYSNKSQKPIENVRRWSVSSKQYVNVPRPAIVNEYNTFMGGVDLHDMLLQLYRTNIKGRRFYLRIIFHLISMACVNAWLLYRRHCSQKNEKYRPLLDFVCDIAAGLLKRGTTEPRKSGRPTDSPKPGPSKKRRMEKSTRPVADVRYNSVGHWPQHEPAK</sequence>
<keyword evidence="2" id="KW-0812">Transmembrane</keyword>
<name>A0A2J7QML3_9NEOP</name>
<dbReference type="AlphaFoldDB" id="A0A2J7QML3"/>
<dbReference type="InterPro" id="IPR029526">
    <property type="entry name" value="PGBD"/>
</dbReference>
<dbReference type="STRING" id="105785.A0A2J7QML3"/>
<dbReference type="InParanoid" id="A0A2J7QML3"/>
<evidence type="ECO:0000313" key="4">
    <source>
        <dbReference type="EMBL" id="PNF29808.1"/>
    </source>
</evidence>
<dbReference type="PANTHER" id="PTHR47272">
    <property type="entry name" value="DDE_TNP_1_7 DOMAIN-CONTAINING PROTEIN"/>
    <property type="match status" value="1"/>
</dbReference>
<keyword evidence="2" id="KW-0472">Membrane</keyword>
<evidence type="ECO:0000313" key="5">
    <source>
        <dbReference type="Proteomes" id="UP000235965"/>
    </source>
</evidence>
<dbReference type="Proteomes" id="UP000235965">
    <property type="component" value="Unassembled WGS sequence"/>
</dbReference>
<dbReference type="PANTHER" id="PTHR47272:SF1">
    <property type="entry name" value="PIGGYBAC TRANSPOSABLE ELEMENT-DERIVED PROTEIN 3-LIKE"/>
    <property type="match status" value="1"/>
</dbReference>
<comment type="caution">
    <text evidence="4">The sequence shown here is derived from an EMBL/GenBank/DDBJ whole genome shotgun (WGS) entry which is preliminary data.</text>
</comment>
<keyword evidence="5" id="KW-1185">Reference proteome</keyword>